<proteinExistence type="predicted"/>
<evidence type="ECO:0000313" key="2">
    <source>
        <dbReference type="Proteomes" id="UP000036503"/>
    </source>
</evidence>
<reference evidence="1 2" key="1">
    <citation type="submission" date="2015-06" db="EMBL/GenBank/DDBJ databases">
        <title>Draft genome sequence of beer spoilage bacterium Megasphaera cerevisiae type strain 20462.</title>
        <authorList>
            <person name="Kutumbaka K."/>
            <person name="Pasmowitz J."/>
            <person name="Mategko J."/>
            <person name="Reyes D."/>
            <person name="Friedrich A."/>
            <person name="Han S."/>
            <person name="Martens-Habbena W."/>
            <person name="Neal-McKinney J."/>
            <person name="Janagama H.K."/>
            <person name="Nadala C."/>
            <person name="Samadpour M."/>
        </authorList>
    </citation>
    <scope>NUCLEOTIDE SEQUENCE [LARGE SCALE GENOMIC DNA]</scope>
    <source>
        <strain evidence="1 2">DSM 20462</strain>
    </source>
</reference>
<name>A0A0J6WUI3_9FIRM</name>
<dbReference type="RefSeq" id="WP_048514943.1">
    <property type="nucleotide sequence ID" value="NZ_FUXD01000008.1"/>
</dbReference>
<protein>
    <recommendedName>
        <fullName evidence="3">DUF3277 domain-containing protein</fullName>
    </recommendedName>
</protein>
<dbReference type="OrthoDB" id="2615313at2"/>
<accession>A0A0J6WUI3</accession>
<dbReference type="PATRIC" id="fig|1122219.3.peg.2200"/>
<evidence type="ECO:0008006" key="3">
    <source>
        <dbReference type="Google" id="ProtNLM"/>
    </source>
</evidence>
<dbReference type="Pfam" id="PF11681">
    <property type="entry name" value="Phage_Tube_PhiTE"/>
    <property type="match status" value="1"/>
</dbReference>
<dbReference type="Proteomes" id="UP000036503">
    <property type="component" value="Unassembled WGS sequence"/>
</dbReference>
<comment type="caution">
    <text evidence="1">The sequence shown here is derived from an EMBL/GenBank/DDBJ whole genome shotgun (WGS) entry which is preliminary data.</text>
</comment>
<sequence>MATVNTYGFKDLAITISHPSYGSYSMQGEGVGEVTITKSTDRTAHDIAADGSVMVSKVEGNNGNAVIQTQQVSGIHKWMQGLFNYLVSATTDEWAEISLTITSTSMGKTHYCSYGAFQKEADNPYQSQGQRVSWTIMFADIQNIMT</sequence>
<gene>
    <name evidence="1" type="ORF">AB840_11240</name>
</gene>
<organism evidence="1 2">
    <name type="scientific">Megasphaera cerevisiae DSM 20462</name>
    <dbReference type="NCBI Taxonomy" id="1122219"/>
    <lineage>
        <taxon>Bacteria</taxon>
        <taxon>Bacillati</taxon>
        <taxon>Bacillota</taxon>
        <taxon>Negativicutes</taxon>
        <taxon>Veillonellales</taxon>
        <taxon>Veillonellaceae</taxon>
        <taxon>Megasphaera</taxon>
    </lineage>
</organism>
<dbReference type="EMBL" id="LEKT01000043">
    <property type="protein sequence ID" value="KMO85843.1"/>
    <property type="molecule type" value="Genomic_DNA"/>
</dbReference>
<dbReference type="InParanoid" id="A0A0J6WUI3"/>
<dbReference type="AlphaFoldDB" id="A0A0J6WUI3"/>
<keyword evidence="2" id="KW-1185">Reference proteome</keyword>
<dbReference type="InterPro" id="IPR021695">
    <property type="entry name" value="Phage_KPP10_Orf10"/>
</dbReference>
<evidence type="ECO:0000313" key="1">
    <source>
        <dbReference type="EMBL" id="KMO85843.1"/>
    </source>
</evidence>